<reference evidence="2" key="1">
    <citation type="submission" date="2024-06" db="EMBL/GenBank/DDBJ databases">
        <authorList>
            <person name="Liu X."/>
            <person name="Lenzi L."/>
            <person name="Haldenby T S."/>
            <person name="Uol C."/>
        </authorList>
    </citation>
    <scope>NUCLEOTIDE SEQUENCE</scope>
</reference>
<dbReference type="AlphaFoldDB" id="A0AAV2TV79"/>
<evidence type="ECO:0000256" key="1">
    <source>
        <dbReference type="SAM" id="MobiDB-lite"/>
    </source>
</evidence>
<dbReference type="EMBL" id="CAXLJL010000778">
    <property type="protein sequence ID" value="CAL5140753.1"/>
    <property type="molecule type" value="Genomic_DNA"/>
</dbReference>
<proteinExistence type="predicted"/>
<evidence type="ECO:0000313" key="2">
    <source>
        <dbReference type="EMBL" id="CAL5140753.1"/>
    </source>
</evidence>
<feature type="region of interest" description="Disordered" evidence="1">
    <location>
        <begin position="65"/>
        <end position="88"/>
    </location>
</feature>
<feature type="region of interest" description="Disordered" evidence="1">
    <location>
        <begin position="147"/>
        <end position="171"/>
    </location>
</feature>
<organism evidence="2 3">
    <name type="scientific">Calicophoron daubneyi</name>
    <name type="common">Rumen fluke</name>
    <name type="synonym">Paramphistomum daubneyi</name>
    <dbReference type="NCBI Taxonomy" id="300641"/>
    <lineage>
        <taxon>Eukaryota</taxon>
        <taxon>Metazoa</taxon>
        <taxon>Spiralia</taxon>
        <taxon>Lophotrochozoa</taxon>
        <taxon>Platyhelminthes</taxon>
        <taxon>Trematoda</taxon>
        <taxon>Digenea</taxon>
        <taxon>Plagiorchiida</taxon>
        <taxon>Pronocephalata</taxon>
        <taxon>Paramphistomoidea</taxon>
        <taxon>Paramphistomidae</taxon>
        <taxon>Calicophoron</taxon>
    </lineage>
</organism>
<dbReference type="Proteomes" id="UP001497525">
    <property type="component" value="Unassembled WGS sequence"/>
</dbReference>
<comment type="caution">
    <text evidence="2">The sequence shown here is derived from an EMBL/GenBank/DDBJ whole genome shotgun (WGS) entry which is preliminary data.</text>
</comment>
<protein>
    <submittedName>
        <fullName evidence="2">Uncharacterized protein</fullName>
    </submittedName>
</protein>
<evidence type="ECO:0000313" key="3">
    <source>
        <dbReference type="Proteomes" id="UP001497525"/>
    </source>
</evidence>
<name>A0AAV2TV79_CALDB</name>
<accession>A0AAV2TV79</accession>
<sequence>MLGTVIKTSDHKYHDLNWTSRYTATMLAQATDASGSVFYFAAYSDTTNSYLPAELLRPLNPLISARPPIQPPATQSGTKLRTRTRTTDDHGDQIHWTRYLRARIGDQKNYPPFRALKDRIRCDQLSRPVPRAVSHLCRVAASRKASCPNSLQHDGANPSLTPASVRRICGH</sequence>
<gene>
    <name evidence="2" type="ORF">CDAUBV1_LOCUS16048</name>
</gene>
<feature type="compositionally biased region" description="Polar residues" evidence="1">
    <location>
        <begin position="147"/>
        <end position="162"/>
    </location>
</feature>